<reference evidence="8 9" key="1">
    <citation type="submission" date="2019-10" db="EMBL/GenBank/DDBJ databases">
        <title>Genomic and transcriptomic insights into the perfect genentic adaptation of a filamentous nitrogen-fixing cyanobacterium to rice fields.</title>
        <authorList>
            <person name="Chen Z."/>
        </authorList>
    </citation>
    <scope>NUCLEOTIDE SEQUENCE [LARGE SCALE GENOMIC DNA]</scope>
    <source>
        <strain evidence="8">CCNUC1</strain>
    </source>
</reference>
<comment type="subcellular location">
    <subcellularLocation>
        <location evidence="1">Golgi apparatus membrane</location>
        <topology evidence="1">Single-pass type II membrane protein</topology>
    </subcellularLocation>
</comment>
<evidence type="ECO:0000256" key="6">
    <source>
        <dbReference type="ARBA" id="ARBA00023136"/>
    </source>
</evidence>
<organism evidence="8 9">
    <name type="scientific">Nostoc sphaeroides CCNUC1</name>
    <dbReference type="NCBI Taxonomy" id="2653204"/>
    <lineage>
        <taxon>Bacteria</taxon>
        <taxon>Bacillati</taxon>
        <taxon>Cyanobacteriota</taxon>
        <taxon>Cyanophyceae</taxon>
        <taxon>Nostocales</taxon>
        <taxon>Nostocaceae</taxon>
        <taxon>Nostoc</taxon>
    </lineage>
</organism>
<dbReference type="PANTHER" id="PTHR12137">
    <property type="entry name" value="CARBOHYDRATE SULFOTRANSFERASE"/>
    <property type="match status" value="1"/>
</dbReference>
<evidence type="ECO:0000256" key="3">
    <source>
        <dbReference type="ARBA" id="ARBA00022692"/>
    </source>
</evidence>
<evidence type="ECO:0000313" key="9">
    <source>
        <dbReference type="Proteomes" id="UP000326678"/>
    </source>
</evidence>
<evidence type="ECO:0000256" key="4">
    <source>
        <dbReference type="ARBA" id="ARBA00022989"/>
    </source>
</evidence>
<keyword evidence="6" id="KW-0472">Membrane</keyword>
<dbReference type="KEGG" id="nsh:GXM_02819"/>
<accession>A0A5P8VY42</accession>
<dbReference type="PANTHER" id="PTHR12137:SF54">
    <property type="entry name" value="CARBOHYDRATE SULFOTRANSFERASE"/>
    <property type="match status" value="1"/>
</dbReference>
<name>A0A5P8VY42_9NOSO</name>
<dbReference type="InterPro" id="IPR005331">
    <property type="entry name" value="Sulfotransferase"/>
</dbReference>
<evidence type="ECO:0000256" key="5">
    <source>
        <dbReference type="ARBA" id="ARBA00023034"/>
    </source>
</evidence>
<keyword evidence="4" id="KW-1133">Transmembrane helix</keyword>
<evidence type="ECO:0000313" key="8">
    <source>
        <dbReference type="EMBL" id="QFS45342.1"/>
    </source>
</evidence>
<protein>
    <recommendedName>
        <fullName evidence="10">Sulfotransferase family protein</fullName>
    </recommendedName>
</protein>
<evidence type="ECO:0000256" key="7">
    <source>
        <dbReference type="ARBA" id="ARBA00023180"/>
    </source>
</evidence>
<keyword evidence="2" id="KW-0808">Transferase</keyword>
<dbReference type="RefSeq" id="WP_152589019.1">
    <property type="nucleotide sequence ID" value="NZ_CP045226.1"/>
</dbReference>
<dbReference type="EMBL" id="CP045226">
    <property type="protein sequence ID" value="QFS45342.1"/>
    <property type="molecule type" value="Genomic_DNA"/>
</dbReference>
<dbReference type="Proteomes" id="UP000326678">
    <property type="component" value="Chromosome Gxm1"/>
</dbReference>
<dbReference type="Pfam" id="PF03567">
    <property type="entry name" value="Sulfotransfer_2"/>
    <property type="match status" value="1"/>
</dbReference>
<dbReference type="GO" id="GO:0016020">
    <property type="term" value="C:membrane"/>
    <property type="evidence" value="ECO:0007669"/>
    <property type="project" value="InterPro"/>
</dbReference>
<evidence type="ECO:0000256" key="1">
    <source>
        <dbReference type="ARBA" id="ARBA00004323"/>
    </source>
</evidence>
<gene>
    <name evidence="8" type="ORF">GXM_02819</name>
</gene>
<keyword evidence="3" id="KW-0812">Transmembrane</keyword>
<proteinExistence type="predicted"/>
<keyword evidence="5" id="KW-0333">Golgi apparatus</keyword>
<dbReference type="GO" id="GO:0008146">
    <property type="term" value="F:sulfotransferase activity"/>
    <property type="evidence" value="ECO:0007669"/>
    <property type="project" value="InterPro"/>
</dbReference>
<evidence type="ECO:0000256" key="2">
    <source>
        <dbReference type="ARBA" id="ARBA00022679"/>
    </source>
</evidence>
<dbReference type="InterPro" id="IPR018011">
    <property type="entry name" value="Carb_sulfotrans_8-10"/>
</dbReference>
<dbReference type="AlphaFoldDB" id="A0A5P8VY42"/>
<evidence type="ECO:0008006" key="10">
    <source>
        <dbReference type="Google" id="ProtNLM"/>
    </source>
</evidence>
<keyword evidence="9" id="KW-1185">Reference proteome</keyword>
<dbReference type="GO" id="GO:0016051">
    <property type="term" value="P:carbohydrate biosynthetic process"/>
    <property type="evidence" value="ECO:0007669"/>
    <property type="project" value="InterPro"/>
</dbReference>
<keyword evidence="7" id="KW-0325">Glycoprotein</keyword>
<sequence length="208" mass="24305">MSSAQASEYGYSMGLLNIHNRNLMPLNYPRTFDELLSAIASRPLRFCFVRNPFTRLLSAYIDKIESSVNARRELFFKELLVSDDLQQTLSFRSFLNLLKRQNISSMNPHWRVQYYQSMFGLINFTHTGAFERFNEDLSRILSAINPILLQYISRVDEHHTKAAELLESYYSAPETVEIVREIYREDFDTFGYSRELEDATDIPTLSLS</sequence>